<dbReference type="GO" id="GO:0030246">
    <property type="term" value="F:carbohydrate binding"/>
    <property type="evidence" value="ECO:0007669"/>
    <property type="project" value="UniProtKB-KW"/>
</dbReference>
<keyword evidence="6" id="KW-0735">Signal-anchor</keyword>
<evidence type="ECO:0000256" key="3">
    <source>
        <dbReference type="ARBA" id="ARBA00005680"/>
    </source>
</evidence>
<evidence type="ECO:0000256" key="6">
    <source>
        <dbReference type="ARBA" id="ARBA00022968"/>
    </source>
</evidence>
<comment type="subcellular location">
    <subcellularLocation>
        <location evidence="2">Golgi apparatus membrane</location>
        <topology evidence="2">Single-pass type II membrane protein</topology>
    </subcellularLocation>
</comment>
<accession>F2U4K5</accession>
<keyword evidence="10" id="KW-1015">Disulfide bond</keyword>
<evidence type="ECO:0000313" key="16">
    <source>
        <dbReference type="EMBL" id="EGD82571.1"/>
    </source>
</evidence>
<keyword evidence="14" id="KW-0732">Signal</keyword>
<keyword evidence="12" id="KW-0464">Manganese</keyword>
<evidence type="ECO:0000256" key="13">
    <source>
        <dbReference type="SAM" id="MobiDB-lite"/>
    </source>
</evidence>
<evidence type="ECO:0000256" key="10">
    <source>
        <dbReference type="ARBA" id="ARBA00023157"/>
    </source>
</evidence>
<dbReference type="PANTHER" id="PTHR11675">
    <property type="entry name" value="N-ACETYLGALACTOSAMINYLTRANSFERASE"/>
    <property type="match status" value="1"/>
</dbReference>
<dbReference type="InParanoid" id="F2U4K5"/>
<comment type="similarity">
    <text evidence="3">Belongs to the glycosyltransferase 2 family. GalNAc-T subfamily.</text>
</comment>
<name>F2U4K5_SALR5</name>
<feature type="region of interest" description="Disordered" evidence="13">
    <location>
        <begin position="81"/>
        <end position="102"/>
    </location>
</feature>
<dbReference type="CDD" id="cd23441">
    <property type="entry name" value="beta-trefoil_Ricin_GALNT14-like"/>
    <property type="match status" value="1"/>
</dbReference>
<dbReference type="InterPro" id="IPR029044">
    <property type="entry name" value="Nucleotide-diphossugar_trans"/>
</dbReference>
<dbReference type="PANTHER" id="PTHR11675:SF119">
    <property type="entry name" value="POLYPEPTIDE N-ACETYLGALACTOSAMINYLTRANSFERASE 2"/>
    <property type="match status" value="1"/>
</dbReference>
<proteinExistence type="inferred from homology"/>
<reference evidence="16" key="1">
    <citation type="submission" date="2009-08" db="EMBL/GenBank/DDBJ databases">
        <title>Annotation of Salpingoeca rosetta.</title>
        <authorList>
            <consortium name="The Broad Institute Genome Sequencing Platform"/>
            <person name="Russ C."/>
            <person name="Cuomo C."/>
            <person name="Burger G."/>
            <person name="Gray M.W."/>
            <person name="Holland P.W.H."/>
            <person name="King N."/>
            <person name="Lang F.B.F."/>
            <person name="Roger A.J."/>
            <person name="Ruiz-Trillo I."/>
            <person name="Young S.K."/>
            <person name="Zeng Q."/>
            <person name="Gargeya S."/>
            <person name="Alvarado L."/>
            <person name="Berlin A."/>
            <person name="Chapman S.B."/>
            <person name="Chen Z."/>
            <person name="Freedman E."/>
            <person name="Gellesch M."/>
            <person name="Goldberg J."/>
            <person name="Griggs A."/>
            <person name="Gujja S."/>
            <person name="Heilman E."/>
            <person name="Heiman D."/>
            <person name="Howarth C."/>
            <person name="Mehta T."/>
            <person name="Neiman D."/>
            <person name="Pearson M."/>
            <person name="Roberts A."/>
            <person name="Saif S."/>
            <person name="Shea T."/>
            <person name="Shenoy N."/>
            <person name="Sisk P."/>
            <person name="Stolte C."/>
            <person name="Sykes S."/>
            <person name="White J."/>
            <person name="Yandava C."/>
            <person name="Haas B."/>
            <person name="Nusbaum C."/>
            <person name="Birren B."/>
        </authorList>
    </citation>
    <scope>NUCLEOTIDE SEQUENCE [LARGE SCALE GENOMIC DNA]</scope>
    <source>
        <strain evidence="16">ATCC 50818</strain>
    </source>
</reference>
<dbReference type="InterPro" id="IPR035992">
    <property type="entry name" value="Ricin_B-like_lectins"/>
</dbReference>
<dbReference type="SUPFAM" id="SSF50370">
    <property type="entry name" value="Ricin B-like lectins"/>
    <property type="match status" value="1"/>
</dbReference>
<dbReference type="InterPro" id="IPR000772">
    <property type="entry name" value="Ricin_B_lectin"/>
</dbReference>
<feature type="signal peptide" evidence="14">
    <location>
        <begin position="1"/>
        <end position="30"/>
    </location>
</feature>
<dbReference type="Pfam" id="PF00535">
    <property type="entry name" value="Glycos_transf_2"/>
    <property type="match status" value="1"/>
</dbReference>
<evidence type="ECO:0000259" key="15">
    <source>
        <dbReference type="SMART" id="SM00458"/>
    </source>
</evidence>
<evidence type="ECO:0000256" key="7">
    <source>
        <dbReference type="ARBA" id="ARBA00022989"/>
    </source>
</evidence>
<evidence type="ECO:0000313" key="17">
    <source>
        <dbReference type="Proteomes" id="UP000007799"/>
    </source>
</evidence>
<dbReference type="Pfam" id="PF00652">
    <property type="entry name" value="Ricin_B_lectin"/>
    <property type="match status" value="1"/>
</dbReference>
<feature type="chain" id="PRO_5003290285" evidence="14">
    <location>
        <begin position="31"/>
        <end position="621"/>
    </location>
</feature>
<evidence type="ECO:0000256" key="5">
    <source>
        <dbReference type="ARBA" id="ARBA00022734"/>
    </source>
</evidence>
<feature type="region of interest" description="Disordered" evidence="13">
    <location>
        <begin position="150"/>
        <end position="188"/>
    </location>
</feature>
<keyword evidence="8" id="KW-0333">Golgi apparatus</keyword>
<evidence type="ECO:0000256" key="9">
    <source>
        <dbReference type="ARBA" id="ARBA00023136"/>
    </source>
</evidence>
<dbReference type="FunFam" id="3.90.550.10:FF:000053">
    <property type="entry name" value="Polypeptide N-acetylgalactosaminyltransferase"/>
    <property type="match status" value="1"/>
</dbReference>
<keyword evidence="17" id="KW-1185">Reference proteome</keyword>
<dbReference type="PROSITE" id="PS50231">
    <property type="entry name" value="RICIN_B_LECTIN"/>
    <property type="match status" value="1"/>
</dbReference>
<keyword evidence="7" id="KW-1133">Transmembrane helix</keyword>
<dbReference type="SMART" id="SM00458">
    <property type="entry name" value="RICIN"/>
    <property type="match status" value="1"/>
</dbReference>
<gene>
    <name evidence="16" type="ORF">PTSG_03223</name>
</gene>
<evidence type="ECO:0000256" key="14">
    <source>
        <dbReference type="SAM" id="SignalP"/>
    </source>
</evidence>
<sequence>MLTRRSRALLIAFLMAWCLALLYLTHHTSPESHLSDQDLSDLEELKRRVQLEGDDDLLLNDQVAQEEFRDAQLNALRDSYGENEEEEQHDFENIEHPTPPPDAKIVDNFDVKHNFKVVDPRAEWVPLPRPSQPSVPRIKFVEEVGSRKSSDPYAKNNFNVHASNKLPSDRKVPDTRNPMCRKRKYPEDYPPDLPSTTIIFTFHNEARSTLYRSVRSVLDRSPPELIDEVILIDDASDDPEQGKIVEGMEKVRILRNHEREGLIRSRVRGANAAQSPVLTFLDSHIECNTDWLPPLLEQLHKNYRAVASPTIDVINMDNFRYLGSTSGLRGGFTWSMQFQWETAPLKGKSAIDPIPTPMIAGGLFSITKRWFDESGQYDLDMDVWGGENFEISFRTWMCGGRMDIVPCSRVGHVFRKQHPYSFPGGNGRTYDKNTARTAEVWMDEYKQHFYHARPSAKFAAVGPLEERTELRKRLNCKSFGWYLENVYPELSVPGRDMVGFGQIKQGMQCIDAGAGTLNAKLAVQHCLPQDSDKQEWIFRNDGTIKLQDGHGTNFCVALDKDNHAVLHTCTTDPPMLWTYTESKQIRHRETGLCLTSSKKPQLRAFPCGSTSNENERWAFTK</sequence>
<feature type="domain" description="Ricin B lectin" evidence="15">
    <location>
        <begin position="494"/>
        <end position="620"/>
    </location>
</feature>
<evidence type="ECO:0000256" key="11">
    <source>
        <dbReference type="ARBA" id="ARBA00023180"/>
    </source>
</evidence>
<keyword evidence="9" id="KW-0472">Membrane</keyword>
<dbReference type="FunCoup" id="F2U4K5">
    <property type="interactions" value="491"/>
</dbReference>
<dbReference type="Gene3D" id="2.80.10.50">
    <property type="match status" value="1"/>
</dbReference>
<dbReference type="OrthoDB" id="429263at2759"/>
<evidence type="ECO:0000256" key="4">
    <source>
        <dbReference type="ARBA" id="ARBA00022692"/>
    </source>
</evidence>
<dbReference type="GeneID" id="16076394"/>
<dbReference type="Proteomes" id="UP000007799">
    <property type="component" value="Unassembled WGS sequence"/>
</dbReference>
<comment type="cofactor">
    <cofactor evidence="1">
        <name>Mn(2+)</name>
        <dbReference type="ChEBI" id="CHEBI:29035"/>
    </cofactor>
</comment>
<dbReference type="KEGG" id="sre:PTSG_03223"/>
<keyword evidence="5" id="KW-0430">Lectin</keyword>
<dbReference type="InterPro" id="IPR045885">
    <property type="entry name" value="GalNAc-T"/>
</dbReference>
<organism evidence="17">
    <name type="scientific">Salpingoeca rosetta (strain ATCC 50818 / BSB-021)</name>
    <dbReference type="NCBI Taxonomy" id="946362"/>
    <lineage>
        <taxon>Eukaryota</taxon>
        <taxon>Choanoflagellata</taxon>
        <taxon>Craspedida</taxon>
        <taxon>Salpingoecidae</taxon>
        <taxon>Salpingoeca</taxon>
    </lineage>
</organism>
<evidence type="ECO:0000256" key="12">
    <source>
        <dbReference type="ARBA" id="ARBA00023211"/>
    </source>
</evidence>
<keyword evidence="4" id="KW-0812">Transmembrane</keyword>
<dbReference type="GO" id="GO:0000139">
    <property type="term" value="C:Golgi membrane"/>
    <property type="evidence" value="ECO:0007669"/>
    <property type="project" value="UniProtKB-SubCell"/>
</dbReference>
<dbReference type="CDD" id="cd02510">
    <property type="entry name" value="pp-GalNAc-T"/>
    <property type="match status" value="1"/>
</dbReference>
<dbReference type="GO" id="GO:0006493">
    <property type="term" value="P:protein O-linked glycosylation"/>
    <property type="evidence" value="ECO:0007669"/>
    <property type="project" value="TreeGrafter"/>
</dbReference>
<feature type="compositionally biased region" description="Polar residues" evidence="13">
    <location>
        <begin position="156"/>
        <end position="166"/>
    </location>
</feature>
<evidence type="ECO:0000256" key="1">
    <source>
        <dbReference type="ARBA" id="ARBA00001936"/>
    </source>
</evidence>
<dbReference type="InterPro" id="IPR001173">
    <property type="entry name" value="Glyco_trans_2-like"/>
</dbReference>
<dbReference type="SUPFAM" id="SSF53448">
    <property type="entry name" value="Nucleotide-diphospho-sugar transferases"/>
    <property type="match status" value="1"/>
</dbReference>
<evidence type="ECO:0000256" key="8">
    <source>
        <dbReference type="ARBA" id="ARBA00023034"/>
    </source>
</evidence>
<keyword evidence="16" id="KW-0808">Transferase</keyword>
<dbReference type="EMBL" id="GL832961">
    <property type="protein sequence ID" value="EGD82571.1"/>
    <property type="molecule type" value="Genomic_DNA"/>
</dbReference>
<dbReference type="eggNOG" id="KOG3738">
    <property type="taxonomic scope" value="Eukaryota"/>
</dbReference>
<dbReference type="GO" id="GO:0004653">
    <property type="term" value="F:polypeptide N-acetylgalactosaminyltransferase activity"/>
    <property type="evidence" value="ECO:0007669"/>
    <property type="project" value="TreeGrafter"/>
</dbReference>
<dbReference type="Gene3D" id="3.90.550.10">
    <property type="entry name" value="Spore Coat Polysaccharide Biosynthesis Protein SpsA, Chain A"/>
    <property type="match status" value="1"/>
</dbReference>
<protein>
    <submittedName>
        <fullName evidence="16">Polypeptide N-acetylgalactosaminyltransferase 14</fullName>
    </submittedName>
</protein>
<keyword evidence="11" id="KW-0325">Glycoprotein</keyword>
<dbReference type="RefSeq" id="XP_004995807.1">
    <property type="nucleotide sequence ID" value="XM_004995750.1"/>
</dbReference>
<evidence type="ECO:0000256" key="2">
    <source>
        <dbReference type="ARBA" id="ARBA00004323"/>
    </source>
</evidence>
<dbReference type="AlphaFoldDB" id="F2U4K5"/>